<feature type="transmembrane region" description="Helical" evidence="4">
    <location>
        <begin position="238"/>
        <end position="258"/>
    </location>
</feature>
<feature type="transmembrane region" description="Helical" evidence="4">
    <location>
        <begin position="437"/>
        <end position="461"/>
    </location>
</feature>
<feature type="transmembrane region" description="Helical" evidence="4">
    <location>
        <begin position="206"/>
        <end position="226"/>
    </location>
</feature>
<keyword evidence="4" id="KW-0472">Membrane</keyword>
<keyword evidence="4" id="KW-1133">Transmembrane helix</keyword>
<feature type="transmembrane region" description="Helical" evidence="4">
    <location>
        <begin position="149"/>
        <end position="167"/>
    </location>
</feature>
<protein>
    <recommendedName>
        <fullName evidence="5">Major facilitator superfamily (MFS) profile domain-containing protein</fullName>
    </recommendedName>
</protein>
<dbReference type="PROSITE" id="PS50850">
    <property type="entry name" value="MFS"/>
    <property type="match status" value="1"/>
</dbReference>
<comment type="caution">
    <text evidence="6">The sequence shown here is derived from an EMBL/GenBank/DDBJ whole genome shotgun (WGS) entry which is preliminary data.</text>
</comment>
<feature type="transmembrane region" description="Helical" evidence="4">
    <location>
        <begin position="281"/>
        <end position="303"/>
    </location>
</feature>
<dbReference type="InterPro" id="IPR050327">
    <property type="entry name" value="Proton-linked_MCT"/>
</dbReference>
<organism evidence="6 7">
    <name type="scientific">Neoarthrinium moseri</name>
    <dbReference type="NCBI Taxonomy" id="1658444"/>
    <lineage>
        <taxon>Eukaryota</taxon>
        <taxon>Fungi</taxon>
        <taxon>Dikarya</taxon>
        <taxon>Ascomycota</taxon>
        <taxon>Pezizomycotina</taxon>
        <taxon>Sordariomycetes</taxon>
        <taxon>Xylariomycetidae</taxon>
        <taxon>Amphisphaeriales</taxon>
        <taxon>Apiosporaceae</taxon>
        <taxon>Neoarthrinium</taxon>
    </lineage>
</organism>
<keyword evidence="7" id="KW-1185">Reference proteome</keyword>
<evidence type="ECO:0000256" key="4">
    <source>
        <dbReference type="SAM" id="Phobius"/>
    </source>
</evidence>
<dbReference type="GO" id="GO:0016020">
    <property type="term" value="C:membrane"/>
    <property type="evidence" value="ECO:0007669"/>
    <property type="project" value="UniProtKB-SubCell"/>
</dbReference>
<dbReference type="InterPro" id="IPR036259">
    <property type="entry name" value="MFS_trans_sf"/>
</dbReference>
<comment type="similarity">
    <text evidence="2">Belongs to the major facilitator superfamily. Monocarboxylate porter (TC 2.A.1.13) family.</text>
</comment>
<dbReference type="SUPFAM" id="SSF103473">
    <property type="entry name" value="MFS general substrate transporter"/>
    <property type="match status" value="1"/>
</dbReference>
<gene>
    <name evidence="6" type="ORF">JX265_000694</name>
</gene>
<evidence type="ECO:0000256" key="2">
    <source>
        <dbReference type="ARBA" id="ARBA00006727"/>
    </source>
</evidence>
<dbReference type="EMBL" id="JAFIMR010000001">
    <property type="protein sequence ID" value="KAI1881868.1"/>
    <property type="molecule type" value="Genomic_DNA"/>
</dbReference>
<evidence type="ECO:0000259" key="5">
    <source>
        <dbReference type="PROSITE" id="PS50850"/>
    </source>
</evidence>
<dbReference type="Proteomes" id="UP000829685">
    <property type="component" value="Unassembled WGS sequence"/>
</dbReference>
<dbReference type="Gene3D" id="1.20.1250.20">
    <property type="entry name" value="MFS general substrate transporter like domains"/>
    <property type="match status" value="1"/>
</dbReference>
<evidence type="ECO:0000313" key="7">
    <source>
        <dbReference type="Proteomes" id="UP000829685"/>
    </source>
</evidence>
<dbReference type="Pfam" id="PF07690">
    <property type="entry name" value="MFS_1"/>
    <property type="match status" value="1"/>
</dbReference>
<dbReference type="AlphaFoldDB" id="A0A9Q0AV54"/>
<sequence length="471" mass="50774">MDEKHHGVAQPPSVPISEEARDASSLEKGDAAVPANINPQMFVVQDEKETAPVEGNTSDSSSPQTLLGNETYPEGGREAWTVVFGSFCGLFASLGIMNMIAIFQTYTAAHQLSDYSEGTIGWIFSVYTFLAFGCGIYIGPIFDKYGPRWLILPGGIGIIISMMLMSICTQYWHFLLVFGILNGVCTSLLFTPCFTTVGHFFKERRGTATGLASTGGGVGGVIFPLMLNQLFPRLGWGWSVRILGFICLFLVVICNLLVHRRLPPAQNASPHPDFRIFRDRAFLLTTAGVFLLEFALFIPLAYISSYALAAGFPPSFSFTILTILNAASILGRCLPGLLADVIGPFNSNIISVFITVVACLGVWLPAGHTLPGIIIFAILFGFATGNNISITPVCVSRLCHISNYGRYYATCYTVVSIACLIGIPIGGAVLSACGGDYWGLILLTGLVEVLSLIAFIAAKVVSVGWKPWVKF</sequence>
<keyword evidence="4" id="KW-0812">Transmembrane</keyword>
<proteinExistence type="inferred from homology"/>
<feature type="transmembrane region" description="Helical" evidence="4">
    <location>
        <begin position="345"/>
        <end position="366"/>
    </location>
</feature>
<feature type="transmembrane region" description="Helical" evidence="4">
    <location>
        <begin position="79"/>
        <end position="102"/>
    </location>
</feature>
<feature type="transmembrane region" description="Helical" evidence="4">
    <location>
        <begin position="122"/>
        <end position="142"/>
    </location>
</feature>
<dbReference type="InterPro" id="IPR020846">
    <property type="entry name" value="MFS_dom"/>
</dbReference>
<evidence type="ECO:0000256" key="3">
    <source>
        <dbReference type="SAM" id="MobiDB-lite"/>
    </source>
</evidence>
<feature type="compositionally biased region" description="Basic and acidic residues" evidence="3">
    <location>
        <begin position="18"/>
        <end position="30"/>
    </location>
</feature>
<accession>A0A9Q0AV54</accession>
<evidence type="ECO:0000256" key="1">
    <source>
        <dbReference type="ARBA" id="ARBA00004141"/>
    </source>
</evidence>
<dbReference type="OrthoDB" id="410267at2759"/>
<evidence type="ECO:0000313" key="6">
    <source>
        <dbReference type="EMBL" id="KAI1881868.1"/>
    </source>
</evidence>
<comment type="subcellular location">
    <subcellularLocation>
        <location evidence="1">Membrane</location>
        <topology evidence="1">Multi-pass membrane protein</topology>
    </subcellularLocation>
</comment>
<feature type="compositionally biased region" description="Polar residues" evidence="3">
    <location>
        <begin position="55"/>
        <end position="68"/>
    </location>
</feature>
<dbReference type="InterPro" id="IPR011701">
    <property type="entry name" value="MFS"/>
</dbReference>
<dbReference type="CDD" id="cd17352">
    <property type="entry name" value="MFS_MCT_SLC16"/>
    <property type="match status" value="1"/>
</dbReference>
<feature type="region of interest" description="Disordered" evidence="3">
    <location>
        <begin position="48"/>
        <end position="70"/>
    </location>
</feature>
<dbReference type="GO" id="GO:0022857">
    <property type="term" value="F:transmembrane transporter activity"/>
    <property type="evidence" value="ECO:0007669"/>
    <property type="project" value="InterPro"/>
</dbReference>
<dbReference type="PANTHER" id="PTHR11360">
    <property type="entry name" value="MONOCARBOXYLATE TRANSPORTER"/>
    <property type="match status" value="1"/>
</dbReference>
<dbReference type="PANTHER" id="PTHR11360:SF177">
    <property type="entry name" value="RIBOFLAVIN TRANSPORTER MCH5"/>
    <property type="match status" value="1"/>
</dbReference>
<reference evidence="6" key="1">
    <citation type="submission" date="2021-03" db="EMBL/GenBank/DDBJ databases">
        <title>Revisited historic fungal species revealed as producer of novel bioactive compounds through whole genome sequencing and comparative genomics.</title>
        <authorList>
            <person name="Vignolle G.A."/>
            <person name="Hochenegger N."/>
            <person name="Mach R.L."/>
            <person name="Mach-Aigner A.R."/>
            <person name="Javad Rahimi M."/>
            <person name="Salim K.A."/>
            <person name="Chan C.M."/>
            <person name="Lim L.B.L."/>
            <person name="Cai F."/>
            <person name="Druzhinina I.S."/>
            <person name="U'Ren J.M."/>
            <person name="Derntl C."/>
        </authorList>
    </citation>
    <scope>NUCLEOTIDE SEQUENCE</scope>
    <source>
        <strain evidence="6">TUCIM 5799</strain>
    </source>
</reference>
<feature type="region of interest" description="Disordered" evidence="3">
    <location>
        <begin position="1"/>
        <end position="36"/>
    </location>
</feature>
<feature type="domain" description="Major facilitator superfamily (MFS) profile" evidence="5">
    <location>
        <begin position="81"/>
        <end position="463"/>
    </location>
</feature>
<feature type="transmembrane region" description="Helical" evidence="4">
    <location>
        <begin position="372"/>
        <end position="395"/>
    </location>
</feature>
<name>A0A9Q0AV54_9PEZI</name>
<feature type="transmembrane region" description="Helical" evidence="4">
    <location>
        <begin position="407"/>
        <end position="431"/>
    </location>
</feature>
<feature type="transmembrane region" description="Helical" evidence="4">
    <location>
        <begin position="173"/>
        <end position="194"/>
    </location>
</feature>
<feature type="transmembrane region" description="Helical" evidence="4">
    <location>
        <begin position="315"/>
        <end position="333"/>
    </location>
</feature>